<keyword evidence="1" id="KW-0472">Membrane</keyword>
<dbReference type="AlphaFoldDB" id="A0A2P6PSU9"/>
<keyword evidence="1" id="KW-0812">Transmembrane</keyword>
<evidence type="ECO:0000313" key="3">
    <source>
        <dbReference type="Proteomes" id="UP000238479"/>
    </source>
</evidence>
<organism evidence="2 3">
    <name type="scientific">Rosa chinensis</name>
    <name type="common">China rose</name>
    <dbReference type="NCBI Taxonomy" id="74649"/>
    <lineage>
        <taxon>Eukaryota</taxon>
        <taxon>Viridiplantae</taxon>
        <taxon>Streptophyta</taxon>
        <taxon>Embryophyta</taxon>
        <taxon>Tracheophyta</taxon>
        <taxon>Spermatophyta</taxon>
        <taxon>Magnoliopsida</taxon>
        <taxon>eudicotyledons</taxon>
        <taxon>Gunneridae</taxon>
        <taxon>Pentapetalae</taxon>
        <taxon>rosids</taxon>
        <taxon>fabids</taxon>
        <taxon>Rosales</taxon>
        <taxon>Rosaceae</taxon>
        <taxon>Rosoideae</taxon>
        <taxon>Rosoideae incertae sedis</taxon>
        <taxon>Rosa</taxon>
    </lineage>
</organism>
<comment type="caution">
    <text evidence="2">The sequence shown here is derived from an EMBL/GenBank/DDBJ whole genome shotgun (WGS) entry which is preliminary data.</text>
</comment>
<dbReference type="Gramene" id="PRQ25018">
    <property type="protein sequence ID" value="PRQ25018"/>
    <property type="gene ID" value="RchiOBHm_Chr6g0278911"/>
</dbReference>
<reference evidence="2 3" key="1">
    <citation type="journal article" date="2018" name="Nat. Genet.">
        <title>The Rosa genome provides new insights in the design of modern roses.</title>
        <authorList>
            <person name="Bendahmane M."/>
        </authorList>
    </citation>
    <scope>NUCLEOTIDE SEQUENCE [LARGE SCALE GENOMIC DNA]</scope>
    <source>
        <strain evidence="3">cv. Old Blush</strain>
    </source>
</reference>
<dbReference type="EMBL" id="PDCK01000044">
    <property type="protein sequence ID" value="PRQ25018.1"/>
    <property type="molecule type" value="Genomic_DNA"/>
</dbReference>
<name>A0A2P6PSU9_ROSCH</name>
<feature type="transmembrane region" description="Helical" evidence="1">
    <location>
        <begin position="27"/>
        <end position="47"/>
    </location>
</feature>
<keyword evidence="3" id="KW-1185">Reference proteome</keyword>
<proteinExistence type="predicted"/>
<dbReference type="Proteomes" id="UP000238479">
    <property type="component" value="Chromosome 6"/>
</dbReference>
<gene>
    <name evidence="2" type="ORF">RchiOBHm_Chr6g0278911</name>
</gene>
<keyword evidence="1" id="KW-1133">Transmembrane helix</keyword>
<dbReference type="PANTHER" id="PTHR35313:SF1">
    <property type="entry name" value="NO EXINE FORMATION 1"/>
    <property type="match status" value="1"/>
</dbReference>
<feature type="transmembrane region" description="Helical" evidence="1">
    <location>
        <begin position="87"/>
        <end position="110"/>
    </location>
</feature>
<evidence type="ECO:0000313" key="2">
    <source>
        <dbReference type="EMBL" id="PRQ25018.1"/>
    </source>
</evidence>
<accession>A0A2P6PSU9</accession>
<dbReference type="PANTHER" id="PTHR35313">
    <property type="entry name" value="NO EXINE FORMATION 1"/>
    <property type="match status" value="1"/>
</dbReference>
<sequence length="133" mass="14193">MLNILHVCTSTLWWVTKNPNQLRGIQVMNGAVALVVVVICLEIRVVFHSFGRYIQVPLLLNYLLVTTTMLGGAAGASAYALGMISDAFSSLAFTALAVVVSAAGAIVVGFPFQSTALNCFFDLLLCLICNPIL</sequence>
<feature type="transmembrane region" description="Helical" evidence="1">
    <location>
        <begin position="59"/>
        <end position="81"/>
    </location>
</feature>
<dbReference type="STRING" id="74649.A0A2P6PSU9"/>
<protein>
    <submittedName>
        <fullName evidence="2">Uncharacterized protein</fullName>
    </submittedName>
</protein>
<evidence type="ECO:0000256" key="1">
    <source>
        <dbReference type="SAM" id="Phobius"/>
    </source>
</evidence>